<dbReference type="EMBL" id="UASN01000022">
    <property type="protein sequence ID" value="SQC19651.1"/>
    <property type="molecule type" value="Genomic_DNA"/>
</dbReference>
<evidence type="ECO:0000313" key="1">
    <source>
        <dbReference type="EMBL" id="SQC19651.1"/>
    </source>
</evidence>
<dbReference type="AlphaFoldDB" id="A0A2X3D5A4"/>
<name>A0A2X3D5A4_KLEPN</name>
<sequence>MVTVSREQELLRSQSASAILAGEFDADQVLLPYQRRWIADPAQLKIGRKITPYRADVGGGGRGSTQWLYVSQRRWM</sequence>
<evidence type="ECO:0000313" key="2">
    <source>
        <dbReference type="Proteomes" id="UP000251123"/>
    </source>
</evidence>
<proteinExistence type="predicted"/>
<protein>
    <submittedName>
        <fullName evidence="1">Mu-like prophage FluMu protein gp28</fullName>
    </submittedName>
</protein>
<organism evidence="1 2">
    <name type="scientific">Klebsiella pneumoniae</name>
    <dbReference type="NCBI Taxonomy" id="573"/>
    <lineage>
        <taxon>Bacteria</taxon>
        <taxon>Pseudomonadati</taxon>
        <taxon>Pseudomonadota</taxon>
        <taxon>Gammaproteobacteria</taxon>
        <taxon>Enterobacterales</taxon>
        <taxon>Enterobacteriaceae</taxon>
        <taxon>Klebsiella/Raoultella group</taxon>
        <taxon>Klebsiella</taxon>
        <taxon>Klebsiella pneumoniae complex</taxon>
    </lineage>
</organism>
<reference evidence="1 2" key="1">
    <citation type="submission" date="2018-06" db="EMBL/GenBank/DDBJ databases">
        <authorList>
            <consortium name="Pathogen Informatics"/>
            <person name="Doyle S."/>
        </authorList>
    </citation>
    <scope>NUCLEOTIDE SEQUENCE [LARGE SCALE GENOMIC DNA]</scope>
    <source>
        <strain evidence="1 2">NCTC9601</strain>
    </source>
</reference>
<accession>A0A2X3D5A4</accession>
<gene>
    <name evidence="1" type="ORF">NCTC9601_06112</name>
</gene>
<dbReference type="Proteomes" id="UP000251123">
    <property type="component" value="Unassembled WGS sequence"/>
</dbReference>